<feature type="compositionally biased region" description="Polar residues" evidence="9">
    <location>
        <begin position="1281"/>
        <end position="1292"/>
    </location>
</feature>
<protein>
    <recommendedName>
        <fullName evidence="14">Reverse transcriptase</fullName>
    </recommendedName>
</protein>
<dbReference type="SUPFAM" id="SSF57756">
    <property type="entry name" value="Retrovirus zinc finger-like domains"/>
    <property type="match status" value="1"/>
</dbReference>
<feature type="region of interest" description="Disordered" evidence="9">
    <location>
        <begin position="648"/>
        <end position="703"/>
    </location>
</feature>
<dbReference type="GO" id="GO:0008233">
    <property type="term" value="F:peptidase activity"/>
    <property type="evidence" value="ECO:0007669"/>
    <property type="project" value="UniProtKB-KW"/>
</dbReference>
<dbReference type="Pfam" id="PF00098">
    <property type="entry name" value="zf-CCHC"/>
    <property type="match status" value="1"/>
</dbReference>
<keyword evidence="3" id="KW-0548">Nucleotidyltransferase</keyword>
<dbReference type="Pfam" id="PF17921">
    <property type="entry name" value="Integrase_H2C2"/>
    <property type="match status" value="1"/>
</dbReference>
<evidence type="ECO:0000256" key="2">
    <source>
        <dbReference type="ARBA" id="ARBA00022679"/>
    </source>
</evidence>
<gene>
    <name evidence="12" type="ORF">QYE76_032126</name>
</gene>
<dbReference type="PANTHER" id="PTHR35046">
    <property type="entry name" value="ZINC KNUCKLE (CCHC-TYPE) FAMILY PROTEIN"/>
    <property type="match status" value="1"/>
</dbReference>
<feature type="domain" description="CCHC-type" evidence="10">
    <location>
        <begin position="710"/>
        <end position="725"/>
    </location>
</feature>
<dbReference type="PROSITE" id="PS50158">
    <property type="entry name" value="ZF_CCHC"/>
    <property type="match status" value="1"/>
</dbReference>
<keyword evidence="8" id="KW-0862">Zinc</keyword>
<dbReference type="CDD" id="cd01647">
    <property type="entry name" value="RT_LTR"/>
    <property type="match status" value="1"/>
</dbReference>
<evidence type="ECO:0008006" key="14">
    <source>
        <dbReference type="Google" id="ProtNLM"/>
    </source>
</evidence>
<dbReference type="Pfam" id="PF03732">
    <property type="entry name" value="Retrotrans_gag"/>
    <property type="match status" value="1"/>
</dbReference>
<evidence type="ECO:0000256" key="3">
    <source>
        <dbReference type="ARBA" id="ARBA00022695"/>
    </source>
</evidence>
<dbReference type="InterPro" id="IPR036875">
    <property type="entry name" value="Znf_CCHC_sf"/>
</dbReference>
<evidence type="ECO:0000259" key="11">
    <source>
        <dbReference type="PROSITE" id="PS50878"/>
    </source>
</evidence>
<feature type="compositionally biased region" description="Basic residues" evidence="9">
    <location>
        <begin position="1198"/>
        <end position="1207"/>
    </location>
</feature>
<evidence type="ECO:0000256" key="9">
    <source>
        <dbReference type="SAM" id="MobiDB-lite"/>
    </source>
</evidence>
<evidence type="ECO:0000256" key="1">
    <source>
        <dbReference type="ARBA" id="ARBA00022670"/>
    </source>
</evidence>
<keyword evidence="4" id="KW-0540">Nuclease</keyword>
<reference evidence="12" key="1">
    <citation type="submission" date="2023-07" db="EMBL/GenBank/DDBJ databases">
        <title>A chromosome-level genome assembly of Lolium multiflorum.</title>
        <authorList>
            <person name="Chen Y."/>
            <person name="Copetti D."/>
            <person name="Kolliker R."/>
            <person name="Studer B."/>
        </authorList>
    </citation>
    <scope>NUCLEOTIDE SEQUENCE</scope>
    <source>
        <strain evidence="12">02402/16</strain>
        <tissue evidence="12">Leaf</tissue>
    </source>
</reference>
<evidence type="ECO:0000256" key="8">
    <source>
        <dbReference type="PROSITE-ProRule" id="PRU00047"/>
    </source>
</evidence>
<dbReference type="InterPro" id="IPR041588">
    <property type="entry name" value="Integrase_H2C2"/>
</dbReference>
<keyword evidence="8" id="KW-0863">Zinc-finger</keyword>
<dbReference type="GO" id="GO:0008270">
    <property type="term" value="F:zinc ion binding"/>
    <property type="evidence" value="ECO:0007669"/>
    <property type="project" value="UniProtKB-KW"/>
</dbReference>
<dbReference type="InterPro" id="IPR001878">
    <property type="entry name" value="Znf_CCHC"/>
</dbReference>
<keyword evidence="5" id="KW-0255">Endonuclease</keyword>
<feature type="compositionally biased region" description="Low complexity" evidence="9">
    <location>
        <begin position="138"/>
        <end position="157"/>
    </location>
</feature>
<keyword evidence="8" id="KW-0479">Metal-binding</keyword>
<dbReference type="GO" id="GO:0004519">
    <property type="term" value="F:endonuclease activity"/>
    <property type="evidence" value="ECO:0007669"/>
    <property type="project" value="UniProtKB-KW"/>
</dbReference>
<feature type="region of interest" description="Disordered" evidence="9">
    <location>
        <begin position="1195"/>
        <end position="1292"/>
    </location>
</feature>
<evidence type="ECO:0000256" key="6">
    <source>
        <dbReference type="ARBA" id="ARBA00022801"/>
    </source>
</evidence>
<dbReference type="GO" id="GO:0006508">
    <property type="term" value="P:proteolysis"/>
    <property type="evidence" value="ECO:0007669"/>
    <property type="project" value="UniProtKB-KW"/>
</dbReference>
<feature type="region of interest" description="Disordered" evidence="9">
    <location>
        <begin position="91"/>
        <end position="232"/>
    </location>
</feature>
<dbReference type="EMBL" id="JAUUTY010000007">
    <property type="protein sequence ID" value="KAK1608453.1"/>
    <property type="molecule type" value="Genomic_DNA"/>
</dbReference>
<dbReference type="GO" id="GO:0003964">
    <property type="term" value="F:RNA-directed DNA polymerase activity"/>
    <property type="evidence" value="ECO:0007669"/>
    <property type="project" value="UniProtKB-KW"/>
</dbReference>
<accession>A0AAD8QT01</accession>
<dbReference type="SMART" id="SM00343">
    <property type="entry name" value="ZnF_C2HC"/>
    <property type="match status" value="1"/>
</dbReference>
<dbReference type="SUPFAM" id="SSF56672">
    <property type="entry name" value="DNA/RNA polymerases"/>
    <property type="match status" value="1"/>
</dbReference>
<dbReference type="InterPro" id="IPR005162">
    <property type="entry name" value="Retrotrans_gag_dom"/>
</dbReference>
<dbReference type="InterPro" id="IPR000477">
    <property type="entry name" value="RT_dom"/>
</dbReference>
<keyword evidence="2" id="KW-0808">Transferase</keyword>
<feature type="compositionally biased region" description="Polar residues" evidence="9">
    <location>
        <begin position="694"/>
        <end position="703"/>
    </location>
</feature>
<keyword evidence="6" id="KW-0378">Hydrolase</keyword>
<dbReference type="PROSITE" id="PS50878">
    <property type="entry name" value="RT_POL"/>
    <property type="match status" value="1"/>
</dbReference>
<evidence type="ECO:0000256" key="4">
    <source>
        <dbReference type="ARBA" id="ARBA00022722"/>
    </source>
</evidence>
<comment type="caution">
    <text evidence="12">The sequence shown here is derived from an EMBL/GenBank/DDBJ whole genome shotgun (WGS) entry which is preliminary data.</text>
</comment>
<sequence>MNPLSGRVRRRSPESPEMGFAASLEGFPYRGSRTRVQPLQARKNPFWKNAGEKDVDRLSKDLPLKDFEKLIHKISSLNKKDSVPTSCRIAPYSSANPLPEDHPVLASLPPLPEGGEVEDRTVVDDDNQGTSRPATEVASSHKSAASAESEATASTHSLPHASPRMKRKRDEVKDSGTSKAEEAEPSDKKAAFNPYTDALVSSGDEEEEQPVDAAARTRRTHQEYEVEGPEGDELLDALTLLEIHGDEARDGLENAEAGLSKLFPYFFPKKEVSRGDEHRTRRRGASDVKMDVKLDMELDMKISHGRAREEREACARGEEEVQAGPEPDFQFSSKKDPSSPVTWMEYEALRDHLTRELRVTTETFDTEIQGVNLKVDEATTAINTVQTSMTTLQASMNTLTQAVQDIRTMVQQQPQQPLDEDGSVNGDNADAAAAQGMGHGVGRGLPRGVIRGFVELGARRVPQQQDDGLGKPKFSIPRFEGGTDVEEYLTWELKIERLWRLHPDYTEDRKIKLASSEFDGYALRWWDTLVQNREEDGELPIITWRAMKAAMRARFVPTNYLRSVFDKLTQLKQGVLTVDAYYMEMEMLMQRARVRESLEMTLQRFLNGLRFNIKGIVRHHSYATMNELLHHAREAESQLAEELQMKGRTTGAGRYTPRAPPSMAPSSRPADVPTSSSKPVSNVSNTKKPVPAASGTSSNMSTARNRDMVCHTCGGKGHFKKDCPNRKVMIINEDNEYETGDDVDPNAPDEDDYDSDGYDAFPSEAQTIVVSQRVLNVQSSASTQRCNLFQTKALVGPDKACKVIIDGGSCRNLASKELCAKLKLKYLPHPHPYYIQWLSNNGEMKVSHMVRVDFEIGPYKDSIDFDVVPMTEFSDVFPEEVPAGLPPLRGIEHQIDLIPGASLPNRAPYRTNPEETKEIQKQVQALLDKGYIRISLSPCAVPVILVPKKDGTWRMCVDCRAINNITIRYRHPIPRLEDMLDELSGAAVFTKIDLRSGYHQIRMKEGDEWKTAFKTKFGLYEWLVMPFGLTNAPSTFMRLMNHVLREFIGKFVVVYFDDILIYSRNESDHIIHIRHVLQVLRDNQLYGNLEKCTFCKDKVIFLGYVVSKHGVEVDASKIEAIQNWPTPMNVSQESHAGGLMGHFGREKTLLMLADHFYWPKMRRDVDRYQEETSIARGEEQLDVKMDVKLDMELDMKISHGRARRSGRHAREEKKKSRPVQNPVRPAQTGQPGPWPVNRPQTGHQPEERIVRTENLTVSGFRPFTGPRPDGPVHSPVDRTTNRTGRSTASTGS</sequence>
<name>A0AAD8QT01_LOLMU</name>
<dbReference type="InterPro" id="IPR021109">
    <property type="entry name" value="Peptidase_aspartic_dom_sf"/>
</dbReference>
<dbReference type="FunFam" id="3.10.10.10:FF:000007">
    <property type="entry name" value="Retrovirus-related Pol polyprotein from transposon 17.6-like Protein"/>
    <property type="match status" value="1"/>
</dbReference>
<evidence type="ECO:0000256" key="7">
    <source>
        <dbReference type="ARBA" id="ARBA00022918"/>
    </source>
</evidence>
<dbReference type="Gene3D" id="2.40.70.10">
    <property type="entry name" value="Acid Proteases"/>
    <property type="match status" value="1"/>
</dbReference>
<dbReference type="Proteomes" id="UP001231189">
    <property type="component" value="Unassembled WGS sequence"/>
</dbReference>
<dbReference type="Gene3D" id="3.10.10.10">
    <property type="entry name" value="HIV Type 1 Reverse Transcriptase, subunit A, domain 1"/>
    <property type="match status" value="1"/>
</dbReference>
<dbReference type="PANTHER" id="PTHR35046:SF9">
    <property type="entry name" value="RNA-DIRECTED DNA POLYMERASE"/>
    <property type="match status" value="1"/>
</dbReference>
<dbReference type="GO" id="GO:0003676">
    <property type="term" value="F:nucleic acid binding"/>
    <property type="evidence" value="ECO:0007669"/>
    <property type="project" value="InterPro"/>
</dbReference>
<evidence type="ECO:0000313" key="13">
    <source>
        <dbReference type="Proteomes" id="UP001231189"/>
    </source>
</evidence>
<feature type="compositionally biased region" description="Basic and acidic residues" evidence="9">
    <location>
        <begin position="168"/>
        <end position="190"/>
    </location>
</feature>
<dbReference type="InterPro" id="IPR043128">
    <property type="entry name" value="Rev_trsase/Diguanyl_cyclase"/>
</dbReference>
<dbReference type="CDD" id="cd00303">
    <property type="entry name" value="retropepsin_like"/>
    <property type="match status" value="1"/>
</dbReference>
<evidence type="ECO:0000256" key="5">
    <source>
        <dbReference type="ARBA" id="ARBA00022759"/>
    </source>
</evidence>
<proteinExistence type="predicted"/>
<feature type="region of interest" description="Disordered" evidence="9">
    <location>
        <begin position="1"/>
        <end position="20"/>
    </location>
</feature>
<evidence type="ECO:0000313" key="12">
    <source>
        <dbReference type="EMBL" id="KAK1608453.1"/>
    </source>
</evidence>
<feature type="domain" description="Reverse transcriptase" evidence="11">
    <location>
        <begin position="927"/>
        <end position="1106"/>
    </location>
</feature>
<evidence type="ECO:0000259" key="10">
    <source>
        <dbReference type="PROSITE" id="PS50158"/>
    </source>
</evidence>
<keyword evidence="13" id="KW-1185">Reference proteome</keyword>
<keyword evidence="7" id="KW-0695">RNA-directed DNA polymerase</keyword>
<dbReference type="Gene3D" id="4.10.60.10">
    <property type="entry name" value="Zinc finger, CCHC-type"/>
    <property type="match status" value="1"/>
</dbReference>
<dbReference type="InterPro" id="IPR043502">
    <property type="entry name" value="DNA/RNA_pol_sf"/>
</dbReference>
<dbReference type="Gene3D" id="1.10.340.70">
    <property type="match status" value="1"/>
</dbReference>
<dbReference type="Pfam" id="PF00078">
    <property type="entry name" value="RVT_1"/>
    <property type="match status" value="1"/>
</dbReference>
<organism evidence="12 13">
    <name type="scientific">Lolium multiflorum</name>
    <name type="common">Italian ryegrass</name>
    <name type="synonym">Lolium perenne subsp. multiflorum</name>
    <dbReference type="NCBI Taxonomy" id="4521"/>
    <lineage>
        <taxon>Eukaryota</taxon>
        <taxon>Viridiplantae</taxon>
        <taxon>Streptophyta</taxon>
        <taxon>Embryophyta</taxon>
        <taxon>Tracheophyta</taxon>
        <taxon>Spermatophyta</taxon>
        <taxon>Magnoliopsida</taxon>
        <taxon>Liliopsida</taxon>
        <taxon>Poales</taxon>
        <taxon>Poaceae</taxon>
        <taxon>BOP clade</taxon>
        <taxon>Pooideae</taxon>
        <taxon>Poodae</taxon>
        <taxon>Poeae</taxon>
        <taxon>Poeae Chloroplast Group 2 (Poeae type)</taxon>
        <taxon>Loliodinae</taxon>
        <taxon>Loliinae</taxon>
        <taxon>Lolium</taxon>
    </lineage>
</organism>
<keyword evidence="1" id="KW-0645">Protease</keyword>
<feature type="compositionally biased region" description="Polar residues" evidence="9">
    <location>
        <begin position="673"/>
        <end position="687"/>
    </location>
</feature>
<dbReference type="Gene3D" id="3.30.70.270">
    <property type="match status" value="1"/>
</dbReference>